<evidence type="ECO:0008006" key="3">
    <source>
        <dbReference type="Google" id="ProtNLM"/>
    </source>
</evidence>
<dbReference type="PANTHER" id="PTHR38733">
    <property type="entry name" value="PROTEIN MCRC"/>
    <property type="match status" value="1"/>
</dbReference>
<sequence>MSARTLTVREFARLTTGAVPTSLDQAQVTNADFEWLCEISARMRGRTGAQVLHVESQRWLRLDNYVGVLESPGGLRLEILPKHVSRADNQTVEQARALLRRMLEVAMEITPREGDEATLQCFDHPITEWVMRRFLQALEHVIKRGMRYDYLRIEEEQRYLRGQLNIAKQMRASPAHADLLNIRYDVFSPDRAENRLLKSGLLRVSKSTRDADNWRVANELLHILHEVPASRNASADFQAWRKDRLMAHYVQARPWCQIVLGDQVPLALAGETQGISLLFPMERLFERYVGRALRILLPVHYRLTEQGSRHWLCNHDGTGIFKLEPDFLIEGPDAPRILDAKWKLIDGADRTNNYGLKQTDFYQLYAYGQKYLGGVGELILIHPRTQQFEAALKPFYFTPDLRLQVLPFDLDTATLHGLTWFAPDSEFPSSYLDLRAYPPEEAAYR</sequence>
<dbReference type="PANTHER" id="PTHR38733:SF1">
    <property type="entry name" value="TYPE IV METHYL-DIRECTED RESTRICTION ENZYME ECOKMCRBC"/>
    <property type="match status" value="1"/>
</dbReference>
<reference evidence="1 2" key="1">
    <citation type="submission" date="2019-09" db="EMBL/GenBank/DDBJ databases">
        <authorList>
            <person name="Depoorter E."/>
        </authorList>
    </citation>
    <scope>NUCLEOTIDE SEQUENCE [LARGE SCALE GENOMIC DNA]</scope>
    <source>
        <strain evidence="1">R-71171</strain>
    </source>
</reference>
<evidence type="ECO:0000313" key="1">
    <source>
        <dbReference type="EMBL" id="VWD47215.1"/>
    </source>
</evidence>
<gene>
    <name evidence="1" type="ORF">BCO71171_05097</name>
</gene>
<dbReference type="EMBL" id="CABVQT010000015">
    <property type="protein sequence ID" value="VWD47215.1"/>
    <property type="molecule type" value="Genomic_DNA"/>
</dbReference>
<evidence type="ECO:0000313" key="2">
    <source>
        <dbReference type="Proteomes" id="UP000494182"/>
    </source>
</evidence>
<organism evidence="1 2">
    <name type="scientific">Burkholderia contaminans</name>
    <dbReference type="NCBI Taxonomy" id="488447"/>
    <lineage>
        <taxon>Bacteria</taxon>
        <taxon>Pseudomonadati</taxon>
        <taxon>Pseudomonadota</taxon>
        <taxon>Betaproteobacteria</taxon>
        <taxon>Burkholderiales</taxon>
        <taxon>Burkholderiaceae</taxon>
        <taxon>Burkholderia</taxon>
        <taxon>Burkholderia cepacia complex</taxon>
    </lineage>
</organism>
<dbReference type="InterPro" id="IPR019292">
    <property type="entry name" value="McrC"/>
</dbReference>
<name>A0A6P3AUV6_9BURK</name>
<dbReference type="Proteomes" id="UP000494182">
    <property type="component" value="Unassembled WGS sequence"/>
</dbReference>
<accession>A0A6P3AUV6</accession>
<dbReference type="Pfam" id="PF10117">
    <property type="entry name" value="McrBC"/>
    <property type="match status" value="1"/>
</dbReference>
<proteinExistence type="predicted"/>
<dbReference type="RefSeq" id="WP_174975357.1">
    <property type="nucleotide sequence ID" value="NZ_CABVQT010000015.1"/>
</dbReference>
<protein>
    <recommendedName>
        <fullName evidence="3">Restriction endonuclease</fullName>
    </recommendedName>
</protein>
<dbReference type="AlphaFoldDB" id="A0A6P3AUV6"/>